<organism evidence="2 3">
    <name type="scientific">Elysia marginata</name>
    <dbReference type="NCBI Taxonomy" id="1093978"/>
    <lineage>
        <taxon>Eukaryota</taxon>
        <taxon>Metazoa</taxon>
        <taxon>Spiralia</taxon>
        <taxon>Lophotrochozoa</taxon>
        <taxon>Mollusca</taxon>
        <taxon>Gastropoda</taxon>
        <taxon>Heterobranchia</taxon>
        <taxon>Euthyneura</taxon>
        <taxon>Panpulmonata</taxon>
        <taxon>Sacoglossa</taxon>
        <taxon>Placobranchoidea</taxon>
        <taxon>Plakobranchidae</taxon>
        <taxon>Elysia</taxon>
    </lineage>
</organism>
<evidence type="ECO:0000256" key="1">
    <source>
        <dbReference type="SAM" id="MobiDB-lite"/>
    </source>
</evidence>
<feature type="region of interest" description="Disordered" evidence="1">
    <location>
        <begin position="1"/>
        <end position="32"/>
    </location>
</feature>
<sequence length="119" mass="13493">MMLQTFFNPSLRLSSPPTTKRGTPSPASSRPAAASTTNWLQFQFQFQLFGISQCIRYKSSQCLWTMQELWSFQRPLLLQAGAHAHEMEGKERETALFTWSWKEMASACGTIAELTGEIL</sequence>
<keyword evidence="3" id="KW-1185">Reference proteome</keyword>
<dbReference type="Proteomes" id="UP000762676">
    <property type="component" value="Unassembled WGS sequence"/>
</dbReference>
<reference evidence="2 3" key="1">
    <citation type="journal article" date="2021" name="Elife">
        <title>Chloroplast acquisition without the gene transfer in kleptoplastic sea slugs, Plakobranchus ocellatus.</title>
        <authorList>
            <person name="Maeda T."/>
            <person name="Takahashi S."/>
            <person name="Yoshida T."/>
            <person name="Shimamura S."/>
            <person name="Takaki Y."/>
            <person name="Nagai Y."/>
            <person name="Toyoda A."/>
            <person name="Suzuki Y."/>
            <person name="Arimoto A."/>
            <person name="Ishii H."/>
            <person name="Satoh N."/>
            <person name="Nishiyama T."/>
            <person name="Hasebe M."/>
            <person name="Maruyama T."/>
            <person name="Minagawa J."/>
            <person name="Obokata J."/>
            <person name="Shigenobu S."/>
        </authorList>
    </citation>
    <scope>NUCLEOTIDE SEQUENCE [LARGE SCALE GENOMIC DNA]</scope>
</reference>
<dbReference type="AlphaFoldDB" id="A0AAV4GPN8"/>
<comment type="caution">
    <text evidence="2">The sequence shown here is derived from an EMBL/GenBank/DDBJ whole genome shotgun (WGS) entry which is preliminary data.</text>
</comment>
<evidence type="ECO:0000313" key="2">
    <source>
        <dbReference type="EMBL" id="GFR87347.1"/>
    </source>
</evidence>
<name>A0AAV4GPN8_9GAST</name>
<evidence type="ECO:0000313" key="3">
    <source>
        <dbReference type="Proteomes" id="UP000762676"/>
    </source>
</evidence>
<accession>A0AAV4GPN8</accession>
<proteinExistence type="predicted"/>
<gene>
    <name evidence="2" type="ORF">ElyMa_004221000</name>
</gene>
<dbReference type="EMBL" id="BMAT01008536">
    <property type="protein sequence ID" value="GFR87347.1"/>
    <property type="molecule type" value="Genomic_DNA"/>
</dbReference>
<feature type="compositionally biased region" description="Low complexity" evidence="1">
    <location>
        <begin position="23"/>
        <end position="32"/>
    </location>
</feature>
<protein>
    <submittedName>
        <fullName evidence="2">Uncharacterized protein</fullName>
    </submittedName>
</protein>
<feature type="compositionally biased region" description="Polar residues" evidence="1">
    <location>
        <begin position="1"/>
        <end position="22"/>
    </location>
</feature>